<keyword evidence="1" id="KW-1133">Transmembrane helix</keyword>
<accession>A0ABV4H8L5</accession>
<evidence type="ECO:0000256" key="1">
    <source>
        <dbReference type="SAM" id="Phobius"/>
    </source>
</evidence>
<feature type="domain" description="HTH luxR-type" evidence="2">
    <location>
        <begin position="447"/>
        <end position="504"/>
    </location>
</feature>
<dbReference type="InterPro" id="IPR011990">
    <property type="entry name" value="TPR-like_helical_dom_sf"/>
</dbReference>
<keyword evidence="4" id="KW-1185">Reference proteome</keyword>
<feature type="transmembrane region" description="Helical" evidence="1">
    <location>
        <begin position="361"/>
        <end position="378"/>
    </location>
</feature>
<dbReference type="EMBL" id="JBEOQB010000001">
    <property type="protein sequence ID" value="MEZ0450803.1"/>
    <property type="molecule type" value="Genomic_DNA"/>
</dbReference>
<reference evidence="3 4" key="1">
    <citation type="submission" date="2024-06" db="EMBL/GenBank/DDBJ databases">
        <title>Soil Sphingobacterium thalpophilum.</title>
        <authorList>
            <person name="Yang J."/>
            <person name="Li J."/>
        </authorList>
    </citation>
    <scope>NUCLEOTIDE SEQUENCE [LARGE SCALE GENOMIC DNA]</scope>
    <source>
        <strain evidence="3 4">22g91tb</strain>
    </source>
</reference>
<evidence type="ECO:0000313" key="3">
    <source>
        <dbReference type="EMBL" id="MEZ0450803.1"/>
    </source>
</evidence>
<keyword evidence="1" id="KW-0812">Transmembrane</keyword>
<sequence length="516" mass="60683">MIRNIDNKHFSIYDAVLYSTYWLFVSLLICSPFLLGCQSVSTEKSEITRLLQQADNLLDSNCIESLEYAKRASLMAEKTKDSKLKAEAYYYVAYTLNILEEYERSLPYIEMGLAEKAAKRDHTLKARLLALKGFHYSRLHLYKQQAKQAKEVFDLTGVSEQPESIMTAAFALASLGISYTIPHDYPAAHFHNQRAINHAEKVNDSTYQKLKKIYKTKANIFYYRAMTYIEQFKPAEAYPFIQRAYKQARMDNRPLSLFLELFGDYYTQLDDNNKAIGFYLDAVREKQKRIWNRSTSADLYLKISKSYARIKKFKEEEKYLKLSASERLIDESNNRKRVQAILESIEKDEIILRQQETKRKLYIAMVFSMTLILFLLKYREFRLHRKKLLLEKETELQQKAQLIETLEMKVNESFSELIVLAKKNSPTFWARFQEVHPKFLKRMLCIDTNFKSTELILCAYIYLGFSTKEIADYTYKATKTIENNRYNLRKKLGLTPEEDLILWLRNHVDDNTPTGG</sequence>
<dbReference type="InterPro" id="IPR016032">
    <property type="entry name" value="Sig_transdc_resp-reg_C-effctor"/>
</dbReference>
<evidence type="ECO:0000259" key="2">
    <source>
        <dbReference type="SMART" id="SM00421"/>
    </source>
</evidence>
<dbReference type="Gene3D" id="1.25.40.10">
    <property type="entry name" value="Tetratricopeptide repeat domain"/>
    <property type="match status" value="1"/>
</dbReference>
<organism evidence="3 4">
    <name type="scientific">Sphingobacterium thalpophilum</name>
    <dbReference type="NCBI Taxonomy" id="259"/>
    <lineage>
        <taxon>Bacteria</taxon>
        <taxon>Pseudomonadati</taxon>
        <taxon>Bacteroidota</taxon>
        <taxon>Sphingobacteriia</taxon>
        <taxon>Sphingobacteriales</taxon>
        <taxon>Sphingobacteriaceae</taxon>
        <taxon>Sphingobacterium</taxon>
    </lineage>
</organism>
<dbReference type="SUPFAM" id="SSF46894">
    <property type="entry name" value="C-terminal effector domain of the bipartite response regulators"/>
    <property type="match status" value="1"/>
</dbReference>
<evidence type="ECO:0000313" key="4">
    <source>
        <dbReference type="Proteomes" id="UP001566204"/>
    </source>
</evidence>
<proteinExistence type="predicted"/>
<feature type="transmembrane region" description="Helical" evidence="1">
    <location>
        <begin position="12"/>
        <end position="35"/>
    </location>
</feature>
<gene>
    <name evidence="3" type="ORF">ABTW24_04265</name>
</gene>
<dbReference type="Gene3D" id="1.10.10.10">
    <property type="entry name" value="Winged helix-like DNA-binding domain superfamily/Winged helix DNA-binding domain"/>
    <property type="match status" value="1"/>
</dbReference>
<comment type="caution">
    <text evidence="3">The sequence shown here is derived from an EMBL/GenBank/DDBJ whole genome shotgun (WGS) entry which is preliminary data.</text>
</comment>
<dbReference type="RefSeq" id="WP_370481297.1">
    <property type="nucleotide sequence ID" value="NZ_JBEOQA010000001.1"/>
</dbReference>
<dbReference type="InterPro" id="IPR036388">
    <property type="entry name" value="WH-like_DNA-bd_sf"/>
</dbReference>
<name>A0ABV4H8L5_9SPHI</name>
<dbReference type="SMART" id="SM00421">
    <property type="entry name" value="HTH_LUXR"/>
    <property type="match status" value="1"/>
</dbReference>
<dbReference type="InterPro" id="IPR000792">
    <property type="entry name" value="Tscrpt_reg_LuxR_C"/>
</dbReference>
<protein>
    <recommendedName>
        <fullName evidence="2">HTH luxR-type domain-containing protein</fullName>
    </recommendedName>
</protein>
<dbReference type="Proteomes" id="UP001566204">
    <property type="component" value="Unassembled WGS sequence"/>
</dbReference>
<keyword evidence="1" id="KW-0472">Membrane</keyword>
<dbReference type="SUPFAM" id="SSF48452">
    <property type="entry name" value="TPR-like"/>
    <property type="match status" value="1"/>
</dbReference>